<dbReference type="InterPro" id="IPR001083">
    <property type="entry name" value="Cu_fist_DNA-bd_dom"/>
</dbReference>
<keyword evidence="5" id="KW-0805">Transcription regulation</keyword>
<feature type="region of interest" description="Disordered" evidence="8">
    <location>
        <begin position="350"/>
        <end position="383"/>
    </location>
</feature>
<dbReference type="PANTHER" id="PTHR28088">
    <property type="entry name" value="TRANSCRIPTIONAL ACTIVATOR HAA1-RELATED"/>
    <property type="match status" value="1"/>
</dbReference>
<evidence type="ECO:0000259" key="9">
    <source>
        <dbReference type="PROSITE" id="PS50073"/>
    </source>
</evidence>
<evidence type="ECO:0000256" key="4">
    <source>
        <dbReference type="ARBA" id="ARBA00023008"/>
    </source>
</evidence>
<dbReference type="OrthoDB" id="5600085at2759"/>
<evidence type="ECO:0000256" key="8">
    <source>
        <dbReference type="SAM" id="MobiDB-lite"/>
    </source>
</evidence>
<evidence type="ECO:0000256" key="6">
    <source>
        <dbReference type="ARBA" id="ARBA00023163"/>
    </source>
</evidence>
<dbReference type="Pfam" id="PF00649">
    <property type="entry name" value="Copper-fist"/>
    <property type="match status" value="1"/>
</dbReference>
<keyword evidence="3" id="KW-0862">Zinc</keyword>
<evidence type="ECO:0000313" key="11">
    <source>
        <dbReference type="Proteomes" id="UP000605846"/>
    </source>
</evidence>
<reference evidence="10" key="1">
    <citation type="submission" date="2020-01" db="EMBL/GenBank/DDBJ databases">
        <title>Genome Sequencing of Three Apophysomyces-Like Fungal Strains Confirms a Novel Fungal Genus in the Mucoromycota with divergent Burkholderia-like Endosymbiotic Bacteria.</title>
        <authorList>
            <person name="Stajich J.E."/>
            <person name="Macias A.M."/>
            <person name="Carter-House D."/>
            <person name="Lovett B."/>
            <person name="Kasson L.R."/>
            <person name="Berry K."/>
            <person name="Grigoriev I."/>
            <person name="Chang Y."/>
            <person name="Spatafora J."/>
            <person name="Kasson M.T."/>
        </authorList>
    </citation>
    <scope>NUCLEOTIDE SEQUENCE</scope>
    <source>
        <strain evidence="10">NRRL A-21654</strain>
    </source>
</reference>
<protein>
    <recommendedName>
        <fullName evidence="9">Copper-fist domain-containing protein</fullName>
    </recommendedName>
</protein>
<comment type="subcellular location">
    <subcellularLocation>
        <location evidence="1">Nucleus</location>
    </subcellularLocation>
</comment>
<keyword evidence="6" id="KW-0804">Transcription</keyword>
<proteinExistence type="predicted"/>
<dbReference type="Gene3D" id="3.90.430.10">
    <property type="entry name" value="Copper fist DNA-binding domain"/>
    <property type="match status" value="1"/>
</dbReference>
<evidence type="ECO:0000256" key="5">
    <source>
        <dbReference type="ARBA" id="ARBA00023015"/>
    </source>
</evidence>
<dbReference type="SUPFAM" id="SSF57879">
    <property type="entry name" value="Zinc domain conserved in yeast copper-regulated transcription factors"/>
    <property type="match status" value="1"/>
</dbReference>
<keyword evidence="7" id="KW-0539">Nucleus</keyword>
<evidence type="ECO:0000256" key="2">
    <source>
        <dbReference type="ARBA" id="ARBA00022723"/>
    </source>
</evidence>
<dbReference type="Proteomes" id="UP000605846">
    <property type="component" value="Unassembled WGS sequence"/>
</dbReference>
<dbReference type="GO" id="GO:0006879">
    <property type="term" value="P:intracellular iron ion homeostasis"/>
    <property type="evidence" value="ECO:0007669"/>
    <property type="project" value="TreeGrafter"/>
</dbReference>
<dbReference type="InterPro" id="IPR051763">
    <property type="entry name" value="Copper_Homeo_Regul"/>
</dbReference>
<gene>
    <name evidence="10" type="ORF">EC973_003012</name>
</gene>
<keyword evidence="11" id="KW-1185">Reference proteome</keyword>
<dbReference type="FunFam" id="3.90.430.10:FF:000001">
    <property type="entry name" value="Copper fist DNA-binding protein"/>
    <property type="match status" value="1"/>
</dbReference>
<feature type="compositionally biased region" description="Low complexity" evidence="8">
    <location>
        <begin position="358"/>
        <end position="383"/>
    </location>
</feature>
<evidence type="ECO:0000256" key="3">
    <source>
        <dbReference type="ARBA" id="ARBA00022833"/>
    </source>
</evidence>
<dbReference type="GO" id="GO:0006878">
    <property type="term" value="P:intracellular copper ion homeostasis"/>
    <property type="evidence" value="ECO:0007669"/>
    <property type="project" value="TreeGrafter"/>
</dbReference>
<dbReference type="GO" id="GO:0005634">
    <property type="term" value="C:nucleus"/>
    <property type="evidence" value="ECO:0007669"/>
    <property type="project" value="UniProtKB-SubCell"/>
</dbReference>
<keyword evidence="4" id="KW-0186">Copper</keyword>
<evidence type="ECO:0000256" key="7">
    <source>
        <dbReference type="ARBA" id="ARBA00023242"/>
    </source>
</evidence>
<comment type="caution">
    <text evidence="10">The sequence shown here is derived from an EMBL/GenBank/DDBJ whole genome shotgun (WGS) entry which is preliminary data.</text>
</comment>
<dbReference type="InterPro" id="IPR036395">
    <property type="entry name" value="Cu_fist_DNA-bd_dom_sf"/>
</dbReference>
<feature type="domain" description="Copper-fist" evidence="9">
    <location>
        <begin position="1"/>
        <end position="39"/>
    </location>
</feature>
<dbReference type="PRINTS" id="PR00617">
    <property type="entry name" value="COPPERFIST"/>
</dbReference>
<feature type="compositionally biased region" description="Low complexity" evidence="8">
    <location>
        <begin position="232"/>
        <end position="252"/>
    </location>
</feature>
<keyword evidence="2" id="KW-0479">Metal-binding</keyword>
<evidence type="ECO:0000313" key="10">
    <source>
        <dbReference type="EMBL" id="KAF7730067.1"/>
    </source>
</evidence>
<sequence length="492" mass="53359">MLINGVKFACATCIKGHRSSNCNHLERPLFEIRKKGRPVTQCAYCRDLRKTKQIHIKCVCGDKSKAQWSSQKQQQCQELSSANCQRCSANSKKSNGVCTERQEIVMMNSTQQQQQQSMPQAAGCTCPEKTRMRSLSLSAGRDSKPVNPDSSDVNVYKDAQRYIDTSSFGCPISPQPSLSDPAYSWAVVSPQSSSAAMRRNETMNLGFVFQKPHGTVPRFFDGQPKSPRRRPTSSTRRQQQQQQQQRPYSRSPCSTSSGYLSDPCLSATTTSTSSMPMLPSSSDMGFPLSKEDDPLQSFDGQLHPSISEADQAVAAAAAAAEDEALVRDLALTHPDELTALLNQVLTHEDNSKSSMQGLPSLSLPPSTSSSTSTSSAILSAATPARPPTDYCGSFACHSACRPSISHDQGESVVITITPLPKSGQEDPTSRMTTRIVTCYCGPTCTCPGCFVHPGNFFLGNSTLDPYAGLFSAQRACSSTSSSYSSDDDDRRL</sequence>
<feature type="compositionally biased region" description="Low complexity" evidence="8">
    <location>
        <begin position="265"/>
        <end position="282"/>
    </location>
</feature>
<evidence type="ECO:0000256" key="1">
    <source>
        <dbReference type="ARBA" id="ARBA00004123"/>
    </source>
</evidence>
<accession>A0A8H7ESY3</accession>
<dbReference type="SMART" id="SM00412">
    <property type="entry name" value="Cu_FIST"/>
    <property type="match status" value="1"/>
</dbReference>
<dbReference type="PROSITE" id="PS50073">
    <property type="entry name" value="COPPER_FIST_2"/>
    <property type="match status" value="1"/>
</dbReference>
<dbReference type="AlphaFoldDB" id="A0A8H7ESY3"/>
<dbReference type="EMBL" id="JABAYA010000019">
    <property type="protein sequence ID" value="KAF7730067.1"/>
    <property type="molecule type" value="Genomic_DNA"/>
</dbReference>
<dbReference type="GO" id="GO:0000978">
    <property type="term" value="F:RNA polymerase II cis-regulatory region sequence-specific DNA binding"/>
    <property type="evidence" value="ECO:0007669"/>
    <property type="project" value="TreeGrafter"/>
</dbReference>
<dbReference type="GO" id="GO:0045944">
    <property type="term" value="P:positive regulation of transcription by RNA polymerase II"/>
    <property type="evidence" value="ECO:0007669"/>
    <property type="project" value="TreeGrafter"/>
</dbReference>
<dbReference type="GO" id="GO:0000981">
    <property type="term" value="F:DNA-binding transcription factor activity, RNA polymerase II-specific"/>
    <property type="evidence" value="ECO:0007669"/>
    <property type="project" value="TreeGrafter"/>
</dbReference>
<dbReference type="PANTHER" id="PTHR28088:SF5">
    <property type="entry name" value="TRANSCRIPTIONAL ACTIVATOR HAA1-RELATED"/>
    <property type="match status" value="1"/>
</dbReference>
<organism evidence="10 11">
    <name type="scientific">Apophysomyces ossiformis</name>
    <dbReference type="NCBI Taxonomy" id="679940"/>
    <lineage>
        <taxon>Eukaryota</taxon>
        <taxon>Fungi</taxon>
        <taxon>Fungi incertae sedis</taxon>
        <taxon>Mucoromycota</taxon>
        <taxon>Mucoromycotina</taxon>
        <taxon>Mucoromycetes</taxon>
        <taxon>Mucorales</taxon>
        <taxon>Mucorineae</taxon>
        <taxon>Mucoraceae</taxon>
        <taxon>Apophysomyces</taxon>
    </lineage>
</organism>
<dbReference type="GO" id="GO:0005507">
    <property type="term" value="F:copper ion binding"/>
    <property type="evidence" value="ECO:0007669"/>
    <property type="project" value="InterPro"/>
</dbReference>
<feature type="region of interest" description="Disordered" evidence="8">
    <location>
        <begin position="213"/>
        <end position="298"/>
    </location>
</feature>
<dbReference type="SMART" id="SM01090">
    <property type="entry name" value="Copper-fist"/>
    <property type="match status" value="1"/>
</dbReference>
<name>A0A8H7ESY3_9FUNG</name>